<dbReference type="OrthoDB" id="9805728at2"/>
<dbReference type="GO" id="GO:0016787">
    <property type="term" value="F:hydrolase activity"/>
    <property type="evidence" value="ECO:0007669"/>
    <property type="project" value="UniProtKB-KW"/>
</dbReference>
<dbReference type="Gene3D" id="3.60.15.10">
    <property type="entry name" value="Ribonuclease Z/Hydroxyacylglutathione hydrolase-like"/>
    <property type="match status" value="1"/>
</dbReference>
<dbReference type="GO" id="GO:0005737">
    <property type="term" value="C:cytoplasm"/>
    <property type="evidence" value="ECO:0007669"/>
    <property type="project" value="TreeGrafter"/>
</dbReference>
<dbReference type="InterPro" id="IPR001279">
    <property type="entry name" value="Metallo-B-lactamas"/>
</dbReference>
<evidence type="ECO:0000259" key="1">
    <source>
        <dbReference type="Pfam" id="PF12706"/>
    </source>
</evidence>
<dbReference type="AlphaFoldDB" id="A0A4V5UYD9"/>
<keyword evidence="3" id="KW-1185">Reference proteome</keyword>
<feature type="domain" description="Metallo-beta-lactamase" evidence="1">
    <location>
        <begin position="114"/>
        <end position="310"/>
    </location>
</feature>
<proteinExistence type="predicted"/>
<dbReference type="RefSeq" id="WP_137250328.1">
    <property type="nucleotide sequence ID" value="NZ_SZQA01000034.1"/>
</dbReference>
<organism evidence="2 3">
    <name type="scientific">Herbidospora galbida</name>
    <dbReference type="NCBI Taxonomy" id="2575442"/>
    <lineage>
        <taxon>Bacteria</taxon>
        <taxon>Bacillati</taxon>
        <taxon>Actinomycetota</taxon>
        <taxon>Actinomycetes</taxon>
        <taxon>Streptosporangiales</taxon>
        <taxon>Streptosporangiaceae</taxon>
        <taxon>Herbidospora</taxon>
    </lineage>
</organism>
<gene>
    <name evidence="2" type="ORF">FDA94_29475</name>
</gene>
<dbReference type="EMBL" id="SZQA01000034">
    <property type="protein sequence ID" value="TKK84473.1"/>
    <property type="molecule type" value="Genomic_DNA"/>
</dbReference>
<reference evidence="2 3" key="1">
    <citation type="submission" date="2019-04" db="EMBL/GenBank/DDBJ databases">
        <title>Herbidospora sp. NEAU-GS14.nov., a novel actinomycete isolated from soil.</title>
        <authorList>
            <person name="Han L."/>
        </authorList>
    </citation>
    <scope>NUCLEOTIDE SEQUENCE [LARGE SCALE GENOMIC DNA]</scope>
    <source>
        <strain evidence="2 3">NEAU-GS14</strain>
    </source>
</reference>
<evidence type="ECO:0000313" key="2">
    <source>
        <dbReference type="EMBL" id="TKK84473.1"/>
    </source>
</evidence>
<dbReference type="Pfam" id="PF12706">
    <property type="entry name" value="Lactamase_B_2"/>
    <property type="match status" value="1"/>
</dbReference>
<evidence type="ECO:0000313" key="3">
    <source>
        <dbReference type="Proteomes" id="UP000308705"/>
    </source>
</evidence>
<protein>
    <submittedName>
        <fullName evidence="2">Zn-dependent hydrolase</fullName>
    </submittedName>
</protein>
<dbReference type="Proteomes" id="UP000308705">
    <property type="component" value="Unassembled WGS sequence"/>
</dbReference>
<name>A0A4V5UYD9_9ACTN</name>
<accession>A0A4V5UYD9</accession>
<dbReference type="PANTHER" id="PTHR15032:SF4">
    <property type="entry name" value="N-ACYL-PHOSPHATIDYLETHANOLAMINE-HYDROLYZING PHOSPHOLIPASE D"/>
    <property type="match status" value="1"/>
</dbReference>
<dbReference type="PANTHER" id="PTHR15032">
    <property type="entry name" value="N-ACYL-PHOSPHATIDYLETHANOLAMINE-HYDROLYZING PHOSPHOLIPASE D"/>
    <property type="match status" value="1"/>
</dbReference>
<comment type="caution">
    <text evidence="2">The sequence shown here is derived from an EMBL/GenBank/DDBJ whole genome shotgun (WGS) entry which is preliminary data.</text>
</comment>
<sequence length="363" mass="40674">MRKTGWLVAGALAAGVAWKLRDVPEAMGATPTGVRADRVRRSPQFRGTAFANSAPAVVTPREETAKILRDLLFGREQRRPRGVIPVFTPASDPISDLDIVWYGHATVLAEIEGRRVLFDPVWSDRCSPVPFAGPRRNHEPPLPLDMLPRLDAIVISHDHYDHLDMRTVQALTGYQDAPFVVPLGVGAHLERWGVPESRIVELDWNESVTVRGLTLTVTEARHFSGRSFTRNTTLWGSWVVAGERRKVFYTGDSGYFEGYAEIGRRHGPFDVALVQIGAYSPSWPDIHMTPEEAVRAHLDLNAGLLVPVHWCTFTLAFHSWAEPVDRLWREAKGRGVHLAVPKPGERFAVDEPPLVDGWWQQIE</sequence>
<dbReference type="SUPFAM" id="SSF56281">
    <property type="entry name" value="Metallo-hydrolase/oxidoreductase"/>
    <property type="match status" value="1"/>
</dbReference>
<keyword evidence="2" id="KW-0378">Hydrolase</keyword>
<dbReference type="InterPro" id="IPR036866">
    <property type="entry name" value="RibonucZ/Hydroxyglut_hydro"/>
</dbReference>